<dbReference type="InterPro" id="IPR017972">
    <property type="entry name" value="Cyt_P450_CS"/>
</dbReference>
<dbReference type="PROSITE" id="PS00086">
    <property type="entry name" value="CYTOCHROME_P450"/>
    <property type="match status" value="1"/>
</dbReference>
<dbReference type="PANTHER" id="PTHR46696">
    <property type="entry name" value="P450, PUTATIVE (EUROFUNG)-RELATED"/>
    <property type="match status" value="1"/>
</dbReference>
<dbReference type="InterPro" id="IPR002397">
    <property type="entry name" value="Cyt_P450_B"/>
</dbReference>
<accession>A0ABX6C005</accession>
<comment type="similarity">
    <text evidence="1 2">Belongs to the cytochrome P450 family.</text>
</comment>
<reference evidence="3 4" key="1">
    <citation type="submission" date="2019-10" db="EMBL/GenBank/DDBJ databases">
        <title>Thermopilla bonchosmolovskayae gen. nov., sp. nov., a moderately thermophilic Chloroflexi bacterium from a Chukotka hot spring (Arctic, Russia), representing a novel classis Thermopillaia, which include previously uncultivated lineage OLB14.</title>
        <authorList>
            <person name="Kochetkova T.V."/>
            <person name="Zayulina K.S."/>
            <person name="Zhigarkov V.S."/>
            <person name="Minaev N.V."/>
            <person name="Novikov A."/>
            <person name="Toshchakov S.V."/>
            <person name="Elcheninov A.G."/>
            <person name="Kublanov I.V."/>
        </authorList>
    </citation>
    <scope>NUCLEOTIDE SEQUENCE [LARGE SCALE GENOMIC DNA]</scope>
    <source>
        <strain evidence="3 4">3753O</strain>
    </source>
</reference>
<dbReference type="Proteomes" id="UP000326331">
    <property type="component" value="Chromosome"/>
</dbReference>
<organism evidence="3 4">
    <name type="scientific">Tepidiforma bonchosmolovskayae</name>
    <dbReference type="NCBI Taxonomy" id="2601677"/>
    <lineage>
        <taxon>Bacteria</taxon>
        <taxon>Bacillati</taxon>
        <taxon>Chloroflexota</taxon>
        <taxon>Tepidiformia</taxon>
        <taxon>Tepidiformales</taxon>
        <taxon>Tepidiformaceae</taxon>
        <taxon>Tepidiforma</taxon>
    </lineage>
</organism>
<dbReference type="Pfam" id="PF00067">
    <property type="entry name" value="p450"/>
    <property type="match status" value="1"/>
</dbReference>
<dbReference type="PRINTS" id="PR00359">
    <property type="entry name" value="BP450"/>
</dbReference>
<dbReference type="SUPFAM" id="SSF48264">
    <property type="entry name" value="Cytochrome P450"/>
    <property type="match status" value="1"/>
</dbReference>
<dbReference type="CDD" id="cd20625">
    <property type="entry name" value="CYP164-like"/>
    <property type="match status" value="1"/>
</dbReference>
<dbReference type="EMBL" id="CP042829">
    <property type="protein sequence ID" value="QFG02325.1"/>
    <property type="molecule type" value="Genomic_DNA"/>
</dbReference>
<name>A0ABX6C005_9CHLR</name>
<proteinExistence type="inferred from homology"/>
<evidence type="ECO:0000313" key="3">
    <source>
        <dbReference type="EMBL" id="QFG02325.1"/>
    </source>
</evidence>
<keyword evidence="2" id="KW-0479">Metal-binding</keyword>
<keyword evidence="2" id="KW-0560">Oxidoreductase</keyword>
<keyword evidence="2" id="KW-0349">Heme</keyword>
<sequence>MRRSSGWRDSAMTETATNEVPLGIQLTPLNPEYQRDPFSLLDRVREAGRVIWDEQFGRWLVARFEDVHAILNDRDLLVDPRKANEKSFNAMFRQRLLGEDREPSMLFQDPPAHTRLRGLVSKAFTPRAIERMRPRIEEIAHELCDRVEGQERFDLMAAFCQPYPTIVIAEMLGVDPKDQANFKRWTDDSVAAGFDPFASEEVRQRAMRAGEELQAYLRRVIAERRAEPRDDLITAMLRAEDNGDFLNDEEVLSMIGLLLAAGNVTTTDLLGNGMKNLLQHPDQAQLLRERPELIENAVEEMLRYEGPVTFSGRIVPDDRVIAGCPMQKGDSITVALGGANYDPRLHRDPHKFDVTREDIDHVAFGGGRRYCLGAPLARLEAQIGVRVLLERFPKMRLAQQELKWKRVPGFRGLEELWVEV</sequence>
<dbReference type="PANTHER" id="PTHR46696:SF1">
    <property type="entry name" value="CYTOCHROME P450 YJIB-RELATED"/>
    <property type="match status" value="1"/>
</dbReference>
<evidence type="ECO:0000256" key="1">
    <source>
        <dbReference type="ARBA" id="ARBA00010617"/>
    </source>
</evidence>
<dbReference type="Gene3D" id="1.10.630.10">
    <property type="entry name" value="Cytochrome P450"/>
    <property type="match status" value="1"/>
</dbReference>
<keyword evidence="2" id="KW-0408">Iron</keyword>
<evidence type="ECO:0000256" key="2">
    <source>
        <dbReference type="RuleBase" id="RU000461"/>
    </source>
</evidence>
<keyword evidence="4" id="KW-1185">Reference proteome</keyword>
<gene>
    <name evidence="3" type="ORF">Tbon_03130</name>
</gene>
<dbReference type="InterPro" id="IPR001128">
    <property type="entry name" value="Cyt_P450"/>
</dbReference>
<keyword evidence="2" id="KW-0503">Monooxygenase</keyword>
<evidence type="ECO:0000313" key="4">
    <source>
        <dbReference type="Proteomes" id="UP000326331"/>
    </source>
</evidence>
<protein>
    <submittedName>
        <fullName evidence="3">Cytochrome P450</fullName>
    </submittedName>
</protein>
<dbReference type="InterPro" id="IPR036396">
    <property type="entry name" value="Cyt_P450_sf"/>
</dbReference>